<evidence type="ECO:0000313" key="2">
    <source>
        <dbReference type="Proteomes" id="UP000044026"/>
    </source>
</evidence>
<accession>A0A0B7H190</accession>
<sequence length="45" mass="5585">MENRRENGLKENQINSFKQMLKMQNVSLEQAFYLNEKLYDEYRKI</sequence>
<gene>
    <name evidence="1" type="ORF">CCAN12_40001</name>
</gene>
<protein>
    <submittedName>
        <fullName evidence="1">Uncharacterized protein</fullName>
    </submittedName>
</protein>
<evidence type="ECO:0000313" key="1">
    <source>
        <dbReference type="EMBL" id="CEN33326.1"/>
    </source>
</evidence>
<proteinExistence type="predicted"/>
<dbReference type="AlphaFoldDB" id="A0A0B7H190"/>
<dbReference type="Proteomes" id="UP000044026">
    <property type="component" value="Unassembled WGS sequence"/>
</dbReference>
<reference evidence="1 2" key="1">
    <citation type="submission" date="2015-01" db="EMBL/GenBank/DDBJ databases">
        <authorList>
            <person name="Xiang T."/>
            <person name="Song Y."/>
            <person name="Huang L."/>
            <person name="Wang B."/>
            <person name="Wu P."/>
        </authorList>
    </citation>
    <scope>NUCLEOTIDE SEQUENCE [LARGE SCALE GENOMIC DNA]</scope>
    <source>
        <strain evidence="1 2">Cc12</strain>
    </source>
</reference>
<name>A0A0B7H190_9FLAO</name>
<dbReference type="EMBL" id="CDOE01000034">
    <property type="protein sequence ID" value="CEN33326.1"/>
    <property type="molecule type" value="Genomic_DNA"/>
</dbReference>
<organism evidence="1 2">
    <name type="scientific">Capnocytophaga canimorsus</name>
    <dbReference type="NCBI Taxonomy" id="28188"/>
    <lineage>
        <taxon>Bacteria</taxon>
        <taxon>Pseudomonadati</taxon>
        <taxon>Bacteroidota</taxon>
        <taxon>Flavobacteriia</taxon>
        <taxon>Flavobacteriales</taxon>
        <taxon>Flavobacteriaceae</taxon>
        <taxon>Capnocytophaga</taxon>
    </lineage>
</organism>